<evidence type="ECO:0000313" key="2">
    <source>
        <dbReference type="Proteomes" id="UP000017836"/>
    </source>
</evidence>
<protein>
    <recommendedName>
        <fullName evidence="3">Mitochondrial glycoprotein</fullName>
    </recommendedName>
</protein>
<gene>
    <name evidence="1" type="ORF">AMTR_s00003p00104470</name>
</gene>
<sequence length="244" mass="28155">MAWLLRVRRTPLISSAISHAKTLISQHHLNNNNALIYRPFAPKPVCRIRNYIAEMHKTAFEGNMLRMIRREIQYEMEYTPPNEPVAELSSFTVEDRPGEQWIRLRGKYGDNEDIKIEVTMFDGSIPISKSNQNTGADFKLHISLIVDISKGEDCDVLQFICSAWPDSMAIEKVFTLKRNALPGPPYVGPDFKELDDELQASLQEFLEERGIDEDLAISLHEYMLNKDKTELLGWLEKVKSFLER</sequence>
<name>W1NZW8_AMBTC</name>
<accession>W1NZW8</accession>
<dbReference type="KEGG" id="atr:18431283"/>
<evidence type="ECO:0008006" key="3">
    <source>
        <dbReference type="Google" id="ProtNLM"/>
    </source>
</evidence>
<dbReference type="GO" id="GO:0005759">
    <property type="term" value="C:mitochondrial matrix"/>
    <property type="evidence" value="ECO:0007669"/>
    <property type="project" value="InterPro"/>
</dbReference>
<keyword evidence="2" id="KW-1185">Reference proteome</keyword>
<evidence type="ECO:0000313" key="1">
    <source>
        <dbReference type="EMBL" id="ERN03147.1"/>
    </source>
</evidence>
<dbReference type="AlphaFoldDB" id="W1NZW8"/>
<dbReference type="InterPro" id="IPR036561">
    <property type="entry name" value="MAM33_sf"/>
</dbReference>
<dbReference type="FunFam" id="3.10.280.10:FF:000003">
    <property type="entry name" value="Mitochondrial glycoprotein"/>
    <property type="match status" value="1"/>
</dbReference>
<dbReference type="HOGENOM" id="CLU_072692_2_0_1"/>
<organism evidence="1 2">
    <name type="scientific">Amborella trichopoda</name>
    <dbReference type="NCBI Taxonomy" id="13333"/>
    <lineage>
        <taxon>Eukaryota</taxon>
        <taxon>Viridiplantae</taxon>
        <taxon>Streptophyta</taxon>
        <taxon>Embryophyta</taxon>
        <taxon>Tracheophyta</taxon>
        <taxon>Spermatophyta</taxon>
        <taxon>Magnoliopsida</taxon>
        <taxon>Amborellales</taxon>
        <taxon>Amborellaceae</taxon>
        <taxon>Amborella</taxon>
    </lineage>
</organism>
<dbReference type="InterPro" id="IPR003428">
    <property type="entry name" value="MAM33"/>
</dbReference>
<dbReference type="Pfam" id="PF02330">
    <property type="entry name" value="MAM33"/>
    <property type="match status" value="1"/>
</dbReference>
<proteinExistence type="predicted"/>
<dbReference type="OrthoDB" id="278212at2759"/>
<dbReference type="Gene3D" id="3.10.280.10">
    <property type="entry name" value="Mitochondrial glycoprotein"/>
    <property type="match status" value="1"/>
</dbReference>
<dbReference type="EMBL" id="KI394358">
    <property type="protein sequence ID" value="ERN03147.1"/>
    <property type="molecule type" value="Genomic_DNA"/>
</dbReference>
<dbReference type="STRING" id="13333.W1NZW8"/>
<dbReference type="PANTHER" id="PTHR10826:SF36">
    <property type="entry name" value="OS08G0439900 PROTEIN"/>
    <property type="match status" value="1"/>
</dbReference>
<dbReference type="PANTHER" id="PTHR10826">
    <property type="entry name" value="COMPLEMENT COMPONENT 1"/>
    <property type="match status" value="1"/>
</dbReference>
<dbReference type="Proteomes" id="UP000017836">
    <property type="component" value="Unassembled WGS sequence"/>
</dbReference>
<dbReference type="eggNOG" id="KOG2536">
    <property type="taxonomic scope" value="Eukaryota"/>
</dbReference>
<dbReference type="OMA" id="MAWLIRP"/>
<dbReference type="Gramene" id="ERN03147">
    <property type="protein sequence ID" value="ERN03147"/>
    <property type="gene ID" value="AMTR_s00003p00104470"/>
</dbReference>
<reference evidence="2" key="1">
    <citation type="journal article" date="2013" name="Science">
        <title>The Amborella genome and the evolution of flowering plants.</title>
        <authorList>
            <consortium name="Amborella Genome Project"/>
        </authorList>
    </citation>
    <scope>NUCLEOTIDE SEQUENCE [LARGE SCALE GENOMIC DNA]</scope>
</reference>
<dbReference type="SUPFAM" id="SSF54529">
    <property type="entry name" value="Mitochondrial glycoprotein MAM33-like"/>
    <property type="match status" value="1"/>
</dbReference>